<proteinExistence type="predicted"/>
<evidence type="ECO:0000256" key="1">
    <source>
        <dbReference type="SAM" id="Phobius"/>
    </source>
</evidence>
<dbReference type="PANTHER" id="PTHR36433:SF2">
    <property type="entry name" value="YXEA FAMILY PROTEIN"/>
    <property type="match status" value="1"/>
</dbReference>
<dbReference type="Gene3D" id="2.40.50.480">
    <property type="match status" value="1"/>
</dbReference>
<reference evidence="2 3" key="1">
    <citation type="journal article" date="2018" name="Int. J. Food Microbiol.">
        <title>Growth of Carnobacterium spp. isolated from chilled vacuum-packaged meat under relevant acidic conditions.</title>
        <authorList>
            <person name="Zhang P."/>
            <person name="Badoni M."/>
            <person name="Ganzle M."/>
            <person name="Yang X."/>
        </authorList>
    </citation>
    <scope>NUCLEOTIDE SEQUENCE [LARGE SCALE GENOMIC DNA]</scope>
    <source>
        <strain evidence="2 3">B2</strain>
    </source>
</reference>
<dbReference type="Pfam" id="PF06486">
    <property type="entry name" value="DUF1093"/>
    <property type="match status" value="1"/>
</dbReference>
<dbReference type="EMBL" id="NRPP01000010">
    <property type="protein sequence ID" value="TFJ27311.1"/>
    <property type="molecule type" value="Genomic_DNA"/>
</dbReference>
<gene>
    <name evidence="2" type="ORF">CKN69_05530</name>
</gene>
<dbReference type="RefSeq" id="WP_135025908.1">
    <property type="nucleotide sequence ID" value="NZ_JBFUWN010000005.1"/>
</dbReference>
<organism evidence="2 3">
    <name type="scientific">Carnobacterium divergens</name>
    <name type="common">Lactobacillus divergens</name>
    <dbReference type="NCBI Taxonomy" id="2748"/>
    <lineage>
        <taxon>Bacteria</taxon>
        <taxon>Bacillati</taxon>
        <taxon>Bacillota</taxon>
        <taxon>Bacilli</taxon>
        <taxon>Lactobacillales</taxon>
        <taxon>Carnobacteriaceae</taxon>
        <taxon>Carnobacterium</taxon>
    </lineage>
</organism>
<dbReference type="InterPro" id="IPR036166">
    <property type="entry name" value="YxeA-like_sf"/>
</dbReference>
<dbReference type="SUPFAM" id="SSF159121">
    <property type="entry name" value="BC4932-like"/>
    <property type="match status" value="1"/>
</dbReference>
<evidence type="ECO:0000313" key="2">
    <source>
        <dbReference type="EMBL" id="TFJ27311.1"/>
    </source>
</evidence>
<sequence>MKKMLKFLGVMIVVGVMTMFVTQFFTKNNTGMFSYVADMANPFVKVEDVYGKLPEKPSESWKDAANGGMDYGYNIDTVSESGEKRTVQITSFGSELNADDSLLKVSIKGQYVRKYEVINQESVPKSVLEKMGGNNE</sequence>
<protein>
    <recommendedName>
        <fullName evidence="4">YxeA family protein</fullName>
    </recommendedName>
</protein>
<keyword evidence="1" id="KW-0812">Transmembrane</keyword>
<name>A0A7Z8CYQ8_CARDV</name>
<keyword evidence="1" id="KW-1133">Transmembrane helix</keyword>
<keyword evidence="1" id="KW-0472">Membrane</keyword>
<dbReference type="Proteomes" id="UP000297938">
    <property type="component" value="Unassembled WGS sequence"/>
</dbReference>
<comment type="caution">
    <text evidence="2">The sequence shown here is derived from an EMBL/GenBank/DDBJ whole genome shotgun (WGS) entry which is preliminary data.</text>
</comment>
<dbReference type="AlphaFoldDB" id="A0A7Z8CYQ8"/>
<feature type="transmembrane region" description="Helical" evidence="1">
    <location>
        <begin position="7"/>
        <end position="25"/>
    </location>
</feature>
<dbReference type="PANTHER" id="PTHR36433">
    <property type="entry name" value="HYPOTHETICAL CYTOSOLIC PROTEIN"/>
    <property type="match status" value="1"/>
</dbReference>
<dbReference type="InterPro" id="IPR006542">
    <property type="entry name" value="DUF1093"/>
</dbReference>
<accession>A0A7Z8CYQ8</accession>
<evidence type="ECO:0008006" key="4">
    <source>
        <dbReference type="Google" id="ProtNLM"/>
    </source>
</evidence>
<dbReference type="NCBIfam" id="TIGR01655">
    <property type="entry name" value="yxeA_fam"/>
    <property type="match status" value="1"/>
</dbReference>
<evidence type="ECO:0000313" key="3">
    <source>
        <dbReference type="Proteomes" id="UP000297938"/>
    </source>
</evidence>